<keyword evidence="1" id="KW-1133">Transmembrane helix</keyword>
<feature type="transmembrane region" description="Helical" evidence="1">
    <location>
        <begin position="576"/>
        <end position="594"/>
    </location>
</feature>
<accession>A0ABN7K0U5</accession>
<keyword evidence="3" id="KW-1185">Reference proteome</keyword>
<reference evidence="2 3" key="1">
    <citation type="submission" date="2020-11" db="EMBL/GenBank/DDBJ databases">
        <authorList>
            <person name="Peeters C."/>
        </authorList>
    </citation>
    <scope>NUCLEOTIDE SEQUENCE [LARGE SCALE GENOMIC DNA]</scope>
    <source>
        <strain evidence="2 3">LMG 8286</strain>
    </source>
</reference>
<feature type="transmembrane region" description="Helical" evidence="1">
    <location>
        <begin position="212"/>
        <end position="231"/>
    </location>
</feature>
<feature type="transmembrane region" description="Helical" evidence="1">
    <location>
        <begin position="623"/>
        <end position="643"/>
    </location>
</feature>
<feature type="transmembrane region" description="Helical" evidence="1">
    <location>
        <begin position="655"/>
        <end position="674"/>
    </location>
</feature>
<comment type="caution">
    <text evidence="2">The sequence shown here is derived from an EMBL/GenBank/DDBJ whole genome shotgun (WGS) entry which is preliminary data.</text>
</comment>
<dbReference type="Proteomes" id="UP000789359">
    <property type="component" value="Unassembled WGS sequence"/>
</dbReference>
<protein>
    <recommendedName>
        <fullName evidence="4">Membrane protein, exporter</fullName>
    </recommendedName>
</protein>
<organism evidence="2 3">
    <name type="scientific">Campylobacter suis</name>
    <dbReference type="NCBI Taxonomy" id="2790657"/>
    <lineage>
        <taxon>Bacteria</taxon>
        <taxon>Pseudomonadati</taxon>
        <taxon>Campylobacterota</taxon>
        <taxon>Epsilonproteobacteria</taxon>
        <taxon>Campylobacterales</taxon>
        <taxon>Campylobacteraceae</taxon>
        <taxon>Campylobacter</taxon>
    </lineage>
</organism>
<feature type="transmembrane region" description="Helical" evidence="1">
    <location>
        <begin position="680"/>
        <end position="701"/>
    </location>
</feature>
<feature type="transmembrane region" description="Helical" evidence="1">
    <location>
        <begin position="599"/>
        <end position="617"/>
    </location>
</feature>
<dbReference type="EMBL" id="CAJHOE010000001">
    <property type="protein sequence ID" value="CAD7286191.1"/>
    <property type="molecule type" value="Genomic_DNA"/>
</dbReference>
<name>A0ABN7K0U5_9BACT</name>
<dbReference type="SUPFAM" id="SSF82866">
    <property type="entry name" value="Multidrug efflux transporter AcrB transmembrane domain"/>
    <property type="match status" value="2"/>
</dbReference>
<sequence>MKKTLAVFFLLSIVFLGYIFSQKDRINSDIFTIINSEKSEIFKTLNTNLANEVNMLFGNEASLKTAINLARELAIFSDFLYKVDEIEGFKKELNRAKLALFKGKIDSEFLQNSLEQIYSPLNTRVLNVRDDFFSLSSSASIFLQSSNINIEPQTGLLKTKDGGFIYAKATLKNGYDDKLLLKFYNELKNKDVTISSGAIYAAFGKESGQIEGVKIGIIGTIISIVFLLLAFGNLKIFFVFLAPVFGLLSGLCACFLFLEDIHILSIVISTSLVGLMLDFSSSWLGLNMGKKIQSSSIKSVFRLFLLALFVTASGYLLFLLSPMQFLHQIAVFSVFALIGAFCVSYFLLPRLLDGTTFKQSKIFISFLNSIEQISLQIYKIFSKKTFWFILVFLSSVLIFVIFRSDFQDNIKNYSSQPTKLIEQSVKISQITGVANEFRLILAKPENQEHLLKELYQNSLINSHNSLYALINDEKTQQDIKDKLTTLFKDKQNLAMFDGFDIESEILKLEIIPQSDLKEFKILKNFSLFFDNPDIILLSKVQKNEKFNEILSRYNAQYFDLTTAVNENFTAVKANTLVIKIYAFLLAFIMLWICLNFKKALVVIGVTFVSAVMTLGLFCIFDDMNIFVIFGTILASAVGVDYLLFAYKNGEARGRIFGIVVACTTSMITFLVLMLSSTHAVFSFGASVSFAIFLNMLFACALTHQKPR</sequence>
<feature type="transmembrane region" description="Helical" evidence="1">
    <location>
        <begin position="385"/>
        <end position="402"/>
    </location>
</feature>
<evidence type="ECO:0000313" key="3">
    <source>
        <dbReference type="Proteomes" id="UP000789359"/>
    </source>
</evidence>
<keyword evidence="1" id="KW-0812">Transmembrane</keyword>
<evidence type="ECO:0000256" key="1">
    <source>
        <dbReference type="SAM" id="Phobius"/>
    </source>
</evidence>
<feature type="transmembrane region" description="Helical" evidence="1">
    <location>
        <begin position="264"/>
        <end position="288"/>
    </location>
</feature>
<gene>
    <name evidence="2" type="ORF">LMG8286_00022</name>
</gene>
<feature type="transmembrane region" description="Helical" evidence="1">
    <location>
        <begin position="300"/>
        <end position="319"/>
    </location>
</feature>
<dbReference type="RefSeq" id="WP_230055842.1">
    <property type="nucleotide sequence ID" value="NZ_CAJHOE010000001.1"/>
</dbReference>
<feature type="transmembrane region" description="Helical" evidence="1">
    <location>
        <begin position="325"/>
        <end position="348"/>
    </location>
</feature>
<evidence type="ECO:0000313" key="2">
    <source>
        <dbReference type="EMBL" id="CAD7286191.1"/>
    </source>
</evidence>
<feature type="transmembrane region" description="Helical" evidence="1">
    <location>
        <begin position="238"/>
        <end position="258"/>
    </location>
</feature>
<proteinExistence type="predicted"/>
<evidence type="ECO:0008006" key="4">
    <source>
        <dbReference type="Google" id="ProtNLM"/>
    </source>
</evidence>
<keyword evidence="1" id="KW-0472">Membrane</keyword>